<dbReference type="InterPro" id="IPR051014">
    <property type="entry name" value="Cation_Transport_ATPase_IB"/>
</dbReference>
<comment type="similarity">
    <text evidence="2 11">Belongs to the cation transport ATPase (P-type) (TC 3.A.3) family. Type IB subfamily.</text>
</comment>
<dbReference type="EC" id="7.2.2.21" evidence="9"/>
<dbReference type="InterPro" id="IPR023214">
    <property type="entry name" value="HAD_sf"/>
</dbReference>
<evidence type="ECO:0000256" key="2">
    <source>
        <dbReference type="ARBA" id="ARBA00006024"/>
    </source>
</evidence>
<protein>
    <recommendedName>
        <fullName evidence="9">Cd(2+)-exporting ATPase</fullName>
        <ecNumber evidence="9">7.2.2.21</ecNumber>
    </recommendedName>
</protein>
<dbReference type="InterPro" id="IPR001757">
    <property type="entry name" value="P_typ_ATPase"/>
</dbReference>
<evidence type="ECO:0000313" key="14">
    <source>
        <dbReference type="Proteomes" id="UP000284841"/>
    </source>
</evidence>
<keyword evidence="11" id="KW-0067">ATP-binding</keyword>
<dbReference type="SFLD" id="SFLDF00027">
    <property type="entry name" value="p-type_atpase"/>
    <property type="match status" value="1"/>
</dbReference>
<dbReference type="Pfam" id="PF00702">
    <property type="entry name" value="Hydrolase"/>
    <property type="match status" value="1"/>
</dbReference>
<dbReference type="Gene3D" id="3.40.1110.10">
    <property type="entry name" value="Calcium-transporting ATPase, cytoplasmic domain N"/>
    <property type="match status" value="1"/>
</dbReference>
<dbReference type="PANTHER" id="PTHR48085:SF5">
    <property type="entry name" value="CADMIUM_ZINC-TRANSPORTING ATPASE HMA4-RELATED"/>
    <property type="match status" value="1"/>
</dbReference>
<keyword evidence="11" id="KW-0547">Nucleotide-binding</keyword>
<feature type="transmembrane region" description="Helical" evidence="11">
    <location>
        <begin position="564"/>
        <end position="584"/>
    </location>
</feature>
<evidence type="ECO:0000256" key="10">
    <source>
        <dbReference type="ARBA" id="ARBA00049338"/>
    </source>
</evidence>
<evidence type="ECO:0000256" key="3">
    <source>
        <dbReference type="ARBA" id="ARBA00022539"/>
    </source>
</evidence>
<dbReference type="SUPFAM" id="SSF81665">
    <property type="entry name" value="Calcium ATPase, transmembrane domain M"/>
    <property type="match status" value="1"/>
</dbReference>
<evidence type="ECO:0000259" key="12">
    <source>
        <dbReference type="Pfam" id="PF00122"/>
    </source>
</evidence>
<feature type="domain" description="P-type ATPase A" evidence="12">
    <location>
        <begin position="115"/>
        <end position="214"/>
    </location>
</feature>
<gene>
    <name evidence="13" type="primary">cadA</name>
    <name evidence="13" type="ORF">DW099_00870</name>
</gene>
<dbReference type="SFLD" id="SFLDS00003">
    <property type="entry name" value="Haloacid_Dehalogenase"/>
    <property type="match status" value="1"/>
</dbReference>
<dbReference type="PROSITE" id="PS00154">
    <property type="entry name" value="ATPASE_E1_E2"/>
    <property type="match status" value="1"/>
</dbReference>
<keyword evidence="3" id="KW-0104">Cadmium</keyword>
<comment type="catalytic activity">
    <reaction evidence="10">
        <text>Cd(2+)(in) + ATP + H2O = Cd(2+)(out) + ADP + phosphate + H(+)</text>
        <dbReference type="Rhea" id="RHEA:12132"/>
        <dbReference type="ChEBI" id="CHEBI:15377"/>
        <dbReference type="ChEBI" id="CHEBI:15378"/>
        <dbReference type="ChEBI" id="CHEBI:30616"/>
        <dbReference type="ChEBI" id="CHEBI:43474"/>
        <dbReference type="ChEBI" id="CHEBI:48775"/>
        <dbReference type="ChEBI" id="CHEBI:456216"/>
        <dbReference type="EC" id="7.2.2.21"/>
    </reaction>
</comment>
<dbReference type="NCBIfam" id="TIGR01512">
    <property type="entry name" value="ATPase-IB2_Cd"/>
    <property type="match status" value="1"/>
</dbReference>
<dbReference type="SUPFAM" id="SSF56784">
    <property type="entry name" value="HAD-like"/>
    <property type="match status" value="1"/>
</dbReference>
<keyword evidence="5 11" id="KW-0479">Metal-binding</keyword>
<dbReference type="InterPro" id="IPR023298">
    <property type="entry name" value="ATPase_P-typ_TM_dom_sf"/>
</dbReference>
<dbReference type="AlphaFoldDB" id="A0A415E5V0"/>
<dbReference type="STRING" id="1776384.GCA_900086585_02449"/>
<dbReference type="InterPro" id="IPR044492">
    <property type="entry name" value="P_typ_ATPase_HD_dom"/>
</dbReference>
<dbReference type="GO" id="GO:0008551">
    <property type="term" value="F:P-type cadmium transporter activity"/>
    <property type="evidence" value="ECO:0007669"/>
    <property type="project" value="UniProtKB-EC"/>
</dbReference>
<dbReference type="Gene3D" id="2.70.150.10">
    <property type="entry name" value="Calcium-transporting ATPase, cytoplasmic transduction domain A"/>
    <property type="match status" value="1"/>
</dbReference>
<comment type="subcellular location">
    <subcellularLocation>
        <location evidence="1">Cell membrane</location>
        <topology evidence="1">Multi-pass membrane protein</topology>
    </subcellularLocation>
</comment>
<dbReference type="InterPro" id="IPR018303">
    <property type="entry name" value="ATPase_P-typ_P_site"/>
</dbReference>
<dbReference type="Pfam" id="PF00122">
    <property type="entry name" value="E1-E2_ATPase"/>
    <property type="match status" value="1"/>
</dbReference>
<dbReference type="GO" id="GO:0005524">
    <property type="term" value="F:ATP binding"/>
    <property type="evidence" value="ECO:0007669"/>
    <property type="project" value="UniProtKB-UniRule"/>
</dbReference>
<evidence type="ECO:0000256" key="7">
    <source>
        <dbReference type="ARBA" id="ARBA00022989"/>
    </source>
</evidence>
<dbReference type="RefSeq" id="WP_118333252.1">
    <property type="nucleotide sequence ID" value="NZ_CAJKFF010000031.1"/>
</dbReference>
<feature type="transmembrane region" description="Helical" evidence="11">
    <location>
        <begin position="230"/>
        <end position="252"/>
    </location>
</feature>
<dbReference type="InterPro" id="IPR023299">
    <property type="entry name" value="ATPase_P-typ_cyto_dom_N"/>
</dbReference>
<evidence type="ECO:0000313" key="13">
    <source>
        <dbReference type="EMBL" id="RHJ89156.1"/>
    </source>
</evidence>
<dbReference type="PRINTS" id="PR00941">
    <property type="entry name" value="CDATPASE"/>
</dbReference>
<proteinExistence type="inferred from homology"/>
<dbReference type="CDD" id="cd07548">
    <property type="entry name" value="P-type_ATPase-Cd_Zn_Co_like"/>
    <property type="match status" value="1"/>
</dbReference>
<dbReference type="GO" id="GO:0016887">
    <property type="term" value="F:ATP hydrolysis activity"/>
    <property type="evidence" value="ECO:0007669"/>
    <property type="project" value="InterPro"/>
</dbReference>
<dbReference type="SUPFAM" id="SSF81653">
    <property type="entry name" value="Calcium ATPase, transduction domain A"/>
    <property type="match status" value="1"/>
</dbReference>
<dbReference type="InterPro" id="IPR036412">
    <property type="entry name" value="HAD-like_sf"/>
</dbReference>
<sequence>MTKKQKKQLARIVSAAVLFLLAAALPLSPAVEMAAFLLCYALIGWDIVWKAVTNILHGQVFDENFLMTVATVGALCLNEYSEGVAVMLFYQVGEWFQSYAVNKSRRSISSLMDIRPDSANVIRSGGIEQVDPEEVQIGETIVVRAGERIPLDGTIIEGASSLDTSALTGESLPREVAAGEDVISGCINQSGTLQVRVSKIYGESTVAKILDLVENASSKKSKSEAFITRFARYYTPLVVIAAVILAVLPPLISGQSFAIWIERALTFLVISCPCALVISVPLSFFGGIGGASKCGVLIKGSNYLEALAKTETVVFDKTGTLTKGSFAVSGLYPQGIPEAKLLELAAYAEKDSTHPISRSIRDFYGKAIDGRRIKNVKEIAGFGVQAELDGKVILAGNAKLMREQNIAFKPLEESGTLVYVAEDGRYAGAILIEDEVKADAAAAIKDLKASGVKKTVMLTGDADAVGKKVAAKLKLDAAYTELLPAGKVDHMEQLLGETSDKGKLTFVGDGINDAPVLARADIGIAMGGLGSDAAIEAADVVIMTDEPSKIATAMRISRKTLRIVHQNIVFALGVKALVLILGALGIASMWAAVFADVGVAVIAILNAIRALRVPKAEIVAAEDSSETSDPDHLIKVA</sequence>
<feature type="transmembrane region" description="Helical" evidence="11">
    <location>
        <begin position="264"/>
        <end position="285"/>
    </location>
</feature>
<comment type="caution">
    <text evidence="13">The sequence shown here is derived from an EMBL/GenBank/DDBJ whole genome shotgun (WGS) entry which is preliminary data.</text>
</comment>
<dbReference type="InterPro" id="IPR008250">
    <property type="entry name" value="ATPase_P-typ_transduc_dom_A_sf"/>
</dbReference>
<dbReference type="Gene3D" id="3.40.50.1000">
    <property type="entry name" value="HAD superfamily/HAD-like"/>
    <property type="match status" value="1"/>
</dbReference>
<dbReference type="GO" id="GO:0046872">
    <property type="term" value="F:metal ion binding"/>
    <property type="evidence" value="ECO:0007669"/>
    <property type="project" value="UniProtKB-KW"/>
</dbReference>
<keyword evidence="7 11" id="KW-1133">Transmembrane helix</keyword>
<evidence type="ECO:0000256" key="11">
    <source>
        <dbReference type="RuleBase" id="RU362081"/>
    </source>
</evidence>
<reference evidence="13 14" key="1">
    <citation type="submission" date="2018-08" db="EMBL/GenBank/DDBJ databases">
        <title>A genome reference for cultivated species of the human gut microbiota.</title>
        <authorList>
            <person name="Zou Y."/>
            <person name="Xue W."/>
            <person name="Luo G."/>
        </authorList>
    </citation>
    <scope>NUCLEOTIDE SEQUENCE [LARGE SCALE GENOMIC DNA]</scope>
    <source>
        <strain evidence="13 14">AM07-24</strain>
    </source>
</reference>
<evidence type="ECO:0000256" key="8">
    <source>
        <dbReference type="ARBA" id="ARBA00023136"/>
    </source>
</evidence>
<accession>A0A415E5V0</accession>
<keyword evidence="14" id="KW-1185">Reference proteome</keyword>
<organism evidence="13 14">
    <name type="scientific">Emergencia timonensis</name>
    <dbReference type="NCBI Taxonomy" id="1776384"/>
    <lineage>
        <taxon>Bacteria</taxon>
        <taxon>Bacillati</taxon>
        <taxon>Bacillota</taxon>
        <taxon>Clostridia</taxon>
        <taxon>Peptostreptococcales</taxon>
        <taxon>Anaerovoracaceae</taxon>
        <taxon>Emergencia</taxon>
    </lineage>
</organism>
<evidence type="ECO:0000256" key="9">
    <source>
        <dbReference type="ARBA" id="ARBA00039103"/>
    </source>
</evidence>
<dbReference type="GO" id="GO:0005886">
    <property type="term" value="C:plasma membrane"/>
    <property type="evidence" value="ECO:0007669"/>
    <property type="project" value="UniProtKB-SubCell"/>
</dbReference>
<dbReference type="OrthoDB" id="9813266at2"/>
<evidence type="ECO:0000256" key="5">
    <source>
        <dbReference type="ARBA" id="ARBA00022723"/>
    </source>
</evidence>
<keyword evidence="6" id="KW-1278">Translocase</keyword>
<dbReference type="EMBL" id="QRMS01000001">
    <property type="protein sequence ID" value="RHJ89156.1"/>
    <property type="molecule type" value="Genomic_DNA"/>
</dbReference>
<evidence type="ECO:0000256" key="1">
    <source>
        <dbReference type="ARBA" id="ARBA00004651"/>
    </source>
</evidence>
<dbReference type="PRINTS" id="PR00119">
    <property type="entry name" value="CATATPASE"/>
</dbReference>
<dbReference type="SFLD" id="SFLDG00002">
    <property type="entry name" value="C1.7:_P-type_atpase_like"/>
    <property type="match status" value="1"/>
</dbReference>
<keyword evidence="13" id="KW-0378">Hydrolase</keyword>
<dbReference type="InterPro" id="IPR059000">
    <property type="entry name" value="ATPase_P-type_domA"/>
</dbReference>
<dbReference type="NCBIfam" id="TIGR01525">
    <property type="entry name" value="ATPase-IB_hvy"/>
    <property type="match status" value="1"/>
</dbReference>
<dbReference type="NCBIfam" id="TIGR01494">
    <property type="entry name" value="ATPase_P-type"/>
    <property type="match status" value="1"/>
</dbReference>
<dbReference type="FunFam" id="2.70.150.10:FF:000002">
    <property type="entry name" value="Copper-transporting ATPase 1, putative"/>
    <property type="match status" value="1"/>
</dbReference>
<keyword evidence="4 11" id="KW-0812">Transmembrane</keyword>
<dbReference type="PANTHER" id="PTHR48085">
    <property type="entry name" value="CADMIUM/ZINC-TRANSPORTING ATPASE HMA2-RELATED"/>
    <property type="match status" value="1"/>
</dbReference>
<keyword evidence="11" id="KW-1003">Cell membrane</keyword>
<dbReference type="InterPro" id="IPR027256">
    <property type="entry name" value="P-typ_ATPase_IB"/>
</dbReference>
<dbReference type="Proteomes" id="UP000284841">
    <property type="component" value="Unassembled WGS sequence"/>
</dbReference>
<feature type="transmembrane region" description="Helical" evidence="11">
    <location>
        <begin position="590"/>
        <end position="608"/>
    </location>
</feature>
<evidence type="ECO:0000256" key="4">
    <source>
        <dbReference type="ARBA" id="ARBA00022692"/>
    </source>
</evidence>
<evidence type="ECO:0000256" key="6">
    <source>
        <dbReference type="ARBA" id="ARBA00022967"/>
    </source>
</evidence>
<name>A0A415E5V0_9FIRM</name>
<keyword evidence="8 11" id="KW-0472">Membrane</keyword>